<evidence type="ECO:0000259" key="5">
    <source>
        <dbReference type="Pfam" id="PF02223"/>
    </source>
</evidence>
<sequence length="224" mass="25031">MSHGKLIVLEGLDGSGKATQAKRLAAALAAEGRLVREITFPNYASDSSALVRMYLAGQFGARPDDVNAYAASSFYAVDRYAGYKADWGRFYEEGGILIADRYTTSNAVHQCSKLPPEEWEQFLHWLFDYEFHLLGLPAPDCVIYLQVDPAVSQKLMTQRYHGDESKKDVHEKDVEYLARSRKAAEFCAAHLGWQTVPCTCGDGMRSIEEIGQEVRRRVDAALAE</sequence>
<keyword evidence="3" id="KW-0547">Nucleotide-binding</keyword>
<dbReference type="SUPFAM" id="SSF52540">
    <property type="entry name" value="P-loop containing nucleoside triphosphate hydrolases"/>
    <property type="match status" value="1"/>
</dbReference>
<gene>
    <name evidence="6" type="ORF">CHR60_12880</name>
</gene>
<organism evidence="6 7">
    <name type="scientific">Faecalibacterium prausnitzii</name>
    <dbReference type="NCBI Taxonomy" id="853"/>
    <lineage>
        <taxon>Bacteria</taxon>
        <taxon>Bacillati</taxon>
        <taxon>Bacillota</taxon>
        <taxon>Clostridia</taxon>
        <taxon>Eubacteriales</taxon>
        <taxon>Oscillospiraceae</taxon>
        <taxon>Faecalibacterium</taxon>
    </lineage>
</organism>
<proteinExistence type="inferred from homology"/>
<dbReference type="InterPro" id="IPR027417">
    <property type="entry name" value="P-loop_NTPase"/>
</dbReference>
<dbReference type="PANTHER" id="PTHR10344:SF4">
    <property type="entry name" value="UMP-CMP KINASE 2, MITOCHONDRIAL"/>
    <property type="match status" value="1"/>
</dbReference>
<dbReference type="InterPro" id="IPR039430">
    <property type="entry name" value="Thymidylate_kin-like_dom"/>
</dbReference>
<dbReference type="EMBL" id="NOUV01000019">
    <property type="protein sequence ID" value="PDX85908.1"/>
    <property type="molecule type" value="Genomic_DNA"/>
</dbReference>
<dbReference type="GO" id="GO:0006227">
    <property type="term" value="P:dUDP biosynthetic process"/>
    <property type="evidence" value="ECO:0007669"/>
    <property type="project" value="TreeGrafter"/>
</dbReference>
<evidence type="ECO:0000256" key="3">
    <source>
        <dbReference type="ARBA" id="ARBA00022741"/>
    </source>
</evidence>
<dbReference type="Pfam" id="PF02223">
    <property type="entry name" value="Thymidylate_kin"/>
    <property type="match status" value="1"/>
</dbReference>
<evidence type="ECO:0000256" key="2">
    <source>
        <dbReference type="ARBA" id="ARBA00017144"/>
    </source>
</evidence>
<keyword evidence="4" id="KW-0067">ATP-binding</keyword>
<evidence type="ECO:0000256" key="1">
    <source>
        <dbReference type="ARBA" id="ARBA00009776"/>
    </source>
</evidence>
<comment type="caution">
    <text evidence="6">The sequence shown here is derived from an EMBL/GenBank/DDBJ whole genome shotgun (WGS) entry which is preliminary data.</text>
</comment>
<dbReference type="GO" id="GO:0005829">
    <property type="term" value="C:cytosol"/>
    <property type="evidence" value="ECO:0007669"/>
    <property type="project" value="TreeGrafter"/>
</dbReference>
<evidence type="ECO:0000313" key="6">
    <source>
        <dbReference type="EMBL" id="PDX85908.1"/>
    </source>
</evidence>
<dbReference type="Proteomes" id="UP000220904">
    <property type="component" value="Unassembled WGS sequence"/>
</dbReference>
<dbReference type="RefSeq" id="WP_097793350.1">
    <property type="nucleotide sequence ID" value="NZ_NOUV01000019.1"/>
</dbReference>
<feature type="domain" description="Thymidylate kinase-like" evidence="5">
    <location>
        <begin position="9"/>
        <end position="182"/>
    </location>
</feature>
<dbReference type="PANTHER" id="PTHR10344">
    <property type="entry name" value="THYMIDYLATE KINASE"/>
    <property type="match status" value="1"/>
</dbReference>
<name>A0A2A7B3M6_9FIRM</name>
<accession>A0A2A7B3M6</accession>
<dbReference type="GO" id="GO:0005524">
    <property type="term" value="F:ATP binding"/>
    <property type="evidence" value="ECO:0007669"/>
    <property type="project" value="UniProtKB-KW"/>
</dbReference>
<dbReference type="GO" id="GO:0006235">
    <property type="term" value="P:dTTP biosynthetic process"/>
    <property type="evidence" value="ECO:0007669"/>
    <property type="project" value="TreeGrafter"/>
</dbReference>
<reference evidence="6 7" key="1">
    <citation type="journal article" date="2017" name="Front. Microbiol.">
        <title>New Insights into the Diversity of the Genus Faecalibacterium.</title>
        <authorList>
            <person name="Benevides L."/>
            <person name="Burman S."/>
            <person name="Martin R."/>
            <person name="Robert V."/>
            <person name="Thomas M."/>
            <person name="Miquel S."/>
            <person name="Chain F."/>
            <person name="Sokol H."/>
            <person name="Bermudez-Humaran L.G."/>
            <person name="Morrison M."/>
            <person name="Langella P."/>
            <person name="Azevedo V.A."/>
            <person name="Chatel J.M."/>
            <person name="Soares S."/>
        </authorList>
    </citation>
    <scope>NUCLEOTIDE SEQUENCE [LARGE SCALE GENOMIC DNA]</scope>
    <source>
        <strain evidence="6 7">AHMP21</strain>
    </source>
</reference>
<keyword evidence="6" id="KW-0418">Kinase</keyword>
<dbReference type="AlphaFoldDB" id="A0A2A7B3M6"/>
<evidence type="ECO:0000256" key="4">
    <source>
        <dbReference type="ARBA" id="ARBA00022840"/>
    </source>
</evidence>
<evidence type="ECO:0000313" key="7">
    <source>
        <dbReference type="Proteomes" id="UP000220904"/>
    </source>
</evidence>
<dbReference type="GO" id="GO:0004798">
    <property type="term" value="F:dTMP kinase activity"/>
    <property type="evidence" value="ECO:0007669"/>
    <property type="project" value="TreeGrafter"/>
</dbReference>
<comment type="similarity">
    <text evidence="1">Belongs to the thymidylate kinase family.</text>
</comment>
<dbReference type="GO" id="GO:0006233">
    <property type="term" value="P:dTDP biosynthetic process"/>
    <property type="evidence" value="ECO:0007669"/>
    <property type="project" value="TreeGrafter"/>
</dbReference>
<dbReference type="OrthoDB" id="9774907at2"/>
<protein>
    <recommendedName>
        <fullName evidence="2">Thymidylate kinase</fullName>
    </recommendedName>
</protein>
<dbReference type="FunFam" id="3.40.50.300:FF:002288">
    <property type="entry name" value="Probable thymidylate kinase"/>
    <property type="match status" value="1"/>
</dbReference>
<dbReference type="Gene3D" id="3.40.50.300">
    <property type="entry name" value="P-loop containing nucleotide triphosphate hydrolases"/>
    <property type="match status" value="1"/>
</dbReference>
<keyword evidence="6" id="KW-0808">Transferase</keyword>